<accession>A0A4R5FWR3</accession>
<evidence type="ECO:0000256" key="6">
    <source>
        <dbReference type="SAM" id="Phobius"/>
    </source>
</evidence>
<comment type="caution">
    <text evidence="8">The sequence shown here is derived from an EMBL/GenBank/DDBJ whole genome shotgun (WGS) entry which is preliminary data.</text>
</comment>
<gene>
    <name evidence="8" type="ORF">E1295_02915</name>
</gene>
<evidence type="ECO:0000313" key="8">
    <source>
        <dbReference type="EMBL" id="TDE59516.1"/>
    </source>
</evidence>
<dbReference type="GO" id="GO:0022857">
    <property type="term" value="F:transmembrane transporter activity"/>
    <property type="evidence" value="ECO:0007669"/>
    <property type="project" value="InterPro"/>
</dbReference>
<dbReference type="AlphaFoldDB" id="A0A4R5FWR3"/>
<feature type="transmembrane region" description="Helical" evidence="6">
    <location>
        <begin position="345"/>
        <end position="364"/>
    </location>
</feature>
<feature type="transmembrane region" description="Helical" evidence="6">
    <location>
        <begin position="284"/>
        <end position="302"/>
    </location>
</feature>
<keyword evidence="3 6" id="KW-0812">Transmembrane</keyword>
<evidence type="ECO:0000259" key="7">
    <source>
        <dbReference type="PROSITE" id="PS50850"/>
    </source>
</evidence>
<dbReference type="Pfam" id="PF07690">
    <property type="entry name" value="MFS_1"/>
    <property type="match status" value="1"/>
</dbReference>
<evidence type="ECO:0000256" key="4">
    <source>
        <dbReference type="ARBA" id="ARBA00022989"/>
    </source>
</evidence>
<dbReference type="SUPFAM" id="SSF103473">
    <property type="entry name" value="MFS general substrate transporter"/>
    <property type="match status" value="1"/>
</dbReference>
<reference evidence="8 9" key="1">
    <citation type="submission" date="2019-03" db="EMBL/GenBank/DDBJ databases">
        <title>Draft genome sequences of novel Actinobacteria.</title>
        <authorList>
            <person name="Sahin N."/>
            <person name="Ay H."/>
            <person name="Saygin H."/>
        </authorList>
    </citation>
    <scope>NUCLEOTIDE SEQUENCE [LARGE SCALE GENOMIC DNA]</scope>
    <source>
        <strain evidence="8 9">6K102</strain>
    </source>
</reference>
<organism evidence="8 9">
    <name type="scientific">Nonomuraea mesophila</name>
    <dbReference type="NCBI Taxonomy" id="2530382"/>
    <lineage>
        <taxon>Bacteria</taxon>
        <taxon>Bacillati</taxon>
        <taxon>Actinomycetota</taxon>
        <taxon>Actinomycetes</taxon>
        <taxon>Streptosporangiales</taxon>
        <taxon>Streptosporangiaceae</taxon>
        <taxon>Nonomuraea</taxon>
    </lineage>
</organism>
<dbReference type="Gene3D" id="1.20.1250.20">
    <property type="entry name" value="MFS general substrate transporter like domains"/>
    <property type="match status" value="1"/>
</dbReference>
<evidence type="ECO:0000256" key="3">
    <source>
        <dbReference type="ARBA" id="ARBA00022692"/>
    </source>
</evidence>
<feature type="transmembrane region" description="Helical" evidence="6">
    <location>
        <begin position="308"/>
        <end position="333"/>
    </location>
</feature>
<keyword evidence="2" id="KW-1003">Cell membrane</keyword>
<keyword evidence="4 6" id="KW-1133">Transmembrane helix</keyword>
<evidence type="ECO:0000256" key="1">
    <source>
        <dbReference type="ARBA" id="ARBA00004651"/>
    </source>
</evidence>
<feature type="transmembrane region" description="Helical" evidence="6">
    <location>
        <begin position="370"/>
        <end position="390"/>
    </location>
</feature>
<protein>
    <submittedName>
        <fullName evidence="8">MFS transporter</fullName>
    </submittedName>
</protein>
<dbReference type="InterPro" id="IPR011701">
    <property type="entry name" value="MFS"/>
</dbReference>
<feature type="transmembrane region" description="Helical" evidence="6">
    <location>
        <begin position="217"/>
        <end position="243"/>
    </location>
</feature>
<feature type="transmembrane region" description="Helical" evidence="6">
    <location>
        <begin position="42"/>
        <end position="63"/>
    </location>
</feature>
<dbReference type="PANTHER" id="PTHR23513">
    <property type="entry name" value="INTEGRAL MEMBRANE EFFLUX PROTEIN-RELATED"/>
    <property type="match status" value="1"/>
</dbReference>
<comment type="subcellular location">
    <subcellularLocation>
        <location evidence="1">Cell membrane</location>
        <topology evidence="1">Multi-pass membrane protein</topology>
    </subcellularLocation>
</comment>
<dbReference type="EMBL" id="SMLD01000004">
    <property type="protein sequence ID" value="TDE59516.1"/>
    <property type="molecule type" value="Genomic_DNA"/>
</dbReference>
<dbReference type="InterPro" id="IPR020846">
    <property type="entry name" value="MFS_dom"/>
</dbReference>
<name>A0A4R5FWR3_9ACTN</name>
<feature type="domain" description="Major facilitator superfamily (MFS) profile" evidence="7">
    <location>
        <begin position="4"/>
        <end position="396"/>
    </location>
</feature>
<evidence type="ECO:0000256" key="2">
    <source>
        <dbReference type="ARBA" id="ARBA00022475"/>
    </source>
</evidence>
<evidence type="ECO:0000256" key="5">
    <source>
        <dbReference type="ARBA" id="ARBA00023136"/>
    </source>
</evidence>
<feature type="transmembrane region" description="Helical" evidence="6">
    <location>
        <begin position="172"/>
        <end position="196"/>
    </location>
</feature>
<dbReference type="Proteomes" id="UP000295136">
    <property type="component" value="Unassembled WGS sequence"/>
</dbReference>
<proteinExistence type="predicted"/>
<dbReference type="RefSeq" id="WP_132628070.1">
    <property type="nucleotide sequence ID" value="NZ_SMLD01000004.1"/>
</dbReference>
<dbReference type="PANTHER" id="PTHR23513:SF6">
    <property type="entry name" value="MAJOR FACILITATOR SUPERFAMILY ASSOCIATED DOMAIN-CONTAINING PROTEIN"/>
    <property type="match status" value="1"/>
</dbReference>
<dbReference type="CDD" id="cd06173">
    <property type="entry name" value="MFS_MefA_like"/>
    <property type="match status" value="1"/>
</dbReference>
<dbReference type="GO" id="GO:0005886">
    <property type="term" value="C:plasma membrane"/>
    <property type="evidence" value="ECO:0007669"/>
    <property type="project" value="UniProtKB-SubCell"/>
</dbReference>
<dbReference type="InterPro" id="IPR036259">
    <property type="entry name" value="MFS_trans_sf"/>
</dbReference>
<feature type="transmembrane region" description="Helical" evidence="6">
    <location>
        <begin position="255"/>
        <end position="272"/>
    </location>
</feature>
<sequence length="422" mass="44599">MGRRYWLLLSAFLASSLGTWIYRLALPLLVYDLTGSALGTGLVYALEYLPYVALGMLGGVLADRVDRRRLLVLGDLAAASATVLLAVIVTAGVRQLWPIYALAFLLACVDPLYQPAFRSIVPSLVPVERLPQANARIHMGEHAVNMIGPVAGGALVVGLGHQAAIYVDAGTFLLSALLIVPVRVARGVVTSRAGLMGRSMLADMQEGIGFLFRGDKVVLTTALVTAACNFAVWLLLAGLVYYLSSYHGFTAEEIGVVYAFQGAGAVLGALLGSRLLRRYPPGPVICWAVVAGGLSMLVMIVARGPVLIGLAWMGQFAAAGTSIVAVATVRQLLIPDHLLGRVLGTARMIAFLSIPLASLATGVFEQEVRNAYALMVAAGVGWLVIAAVMANTPLGRLRLSSLREAYGGRSEPPGECRPPDPR</sequence>
<feature type="transmembrane region" description="Helical" evidence="6">
    <location>
        <begin position="70"/>
        <end position="91"/>
    </location>
</feature>
<keyword evidence="5 6" id="KW-0472">Membrane</keyword>
<dbReference type="PROSITE" id="PS50850">
    <property type="entry name" value="MFS"/>
    <property type="match status" value="1"/>
</dbReference>
<evidence type="ECO:0000313" key="9">
    <source>
        <dbReference type="Proteomes" id="UP000295136"/>
    </source>
</evidence>
<keyword evidence="9" id="KW-1185">Reference proteome</keyword>